<dbReference type="CDD" id="cd00801">
    <property type="entry name" value="INT_P4_C"/>
    <property type="match status" value="1"/>
</dbReference>
<dbReference type="InterPro" id="IPR050808">
    <property type="entry name" value="Phage_Integrase"/>
</dbReference>
<evidence type="ECO:0000313" key="7">
    <source>
        <dbReference type="EMBL" id="WAV97508.1"/>
    </source>
</evidence>
<organism evidence="7 8">
    <name type="scientific">Oxalobacter aliiformigenes</name>
    <dbReference type="NCBI Taxonomy" id="2946593"/>
    <lineage>
        <taxon>Bacteria</taxon>
        <taxon>Pseudomonadati</taxon>
        <taxon>Pseudomonadota</taxon>
        <taxon>Betaproteobacteria</taxon>
        <taxon>Burkholderiales</taxon>
        <taxon>Oxalobacteraceae</taxon>
        <taxon>Oxalobacter</taxon>
    </lineage>
</organism>
<keyword evidence="3 7" id="KW-0238">DNA-binding</keyword>
<evidence type="ECO:0000256" key="3">
    <source>
        <dbReference type="ARBA" id="ARBA00023125"/>
    </source>
</evidence>
<evidence type="ECO:0000259" key="6">
    <source>
        <dbReference type="PROSITE" id="PS51898"/>
    </source>
</evidence>
<dbReference type="InterPro" id="IPR011010">
    <property type="entry name" value="DNA_brk_join_enz"/>
</dbReference>
<feature type="compositionally biased region" description="Basic and acidic residues" evidence="5">
    <location>
        <begin position="14"/>
        <end position="23"/>
    </location>
</feature>
<keyword evidence="8" id="KW-1185">Reference proteome</keyword>
<dbReference type="Gene3D" id="3.30.160.390">
    <property type="entry name" value="Integrase, DNA-binding domain"/>
    <property type="match status" value="1"/>
</dbReference>
<name>A0ABY7JIS0_9BURK</name>
<evidence type="ECO:0000256" key="5">
    <source>
        <dbReference type="SAM" id="MobiDB-lite"/>
    </source>
</evidence>
<dbReference type="PANTHER" id="PTHR30629:SF2">
    <property type="entry name" value="PROPHAGE INTEGRASE INTS-RELATED"/>
    <property type="match status" value="1"/>
</dbReference>
<dbReference type="Pfam" id="PF00589">
    <property type="entry name" value="Phage_integrase"/>
    <property type="match status" value="1"/>
</dbReference>
<dbReference type="Gene3D" id="1.10.443.10">
    <property type="entry name" value="Intergrase catalytic core"/>
    <property type="match status" value="1"/>
</dbReference>
<dbReference type="InterPro" id="IPR013762">
    <property type="entry name" value="Integrase-like_cat_sf"/>
</dbReference>
<dbReference type="Gene3D" id="1.10.150.130">
    <property type="match status" value="1"/>
</dbReference>
<dbReference type="SUPFAM" id="SSF56349">
    <property type="entry name" value="DNA breaking-rejoining enzymes"/>
    <property type="match status" value="1"/>
</dbReference>
<accession>A0ABY7JIS0</accession>
<gene>
    <name evidence="7" type="ORF">NB645_01800</name>
</gene>
<dbReference type="PANTHER" id="PTHR30629">
    <property type="entry name" value="PROPHAGE INTEGRASE"/>
    <property type="match status" value="1"/>
</dbReference>
<reference evidence="7" key="1">
    <citation type="journal article" date="2022" name="Front. Microbiol.">
        <title>New perspectives on an old grouping: The genomic and phenotypic variability of Oxalobacter formigenes and the implications for calcium oxalate stone prevention.</title>
        <authorList>
            <person name="Chmiel J.A."/>
            <person name="Carr C."/>
            <person name="Stuivenberg G.A."/>
            <person name="Venema R."/>
            <person name="Chanyi R.M."/>
            <person name="Al K.F."/>
            <person name="Giguere D."/>
            <person name="Say H."/>
            <person name="Akouris P.P."/>
            <person name="Dominguez Romero S.A."/>
            <person name="Kwong A."/>
            <person name="Tai V."/>
            <person name="Koval S.F."/>
            <person name="Razvi H."/>
            <person name="Bjazevic J."/>
            <person name="Burton J.P."/>
        </authorList>
    </citation>
    <scope>NUCLEOTIDE SEQUENCE</scope>
    <source>
        <strain evidence="7">HOxNP-1</strain>
    </source>
</reference>
<feature type="region of interest" description="Disordered" evidence="5">
    <location>
        <begin position="1"/>
        <end position="23"/>
    </location>
</feature>
<dbReference type="InterPro" id="IPR002104">
    <property type="entry name" value="Integrase_catalytic"/>
</dbReference>
<dbReference type="Proteomes" id="UP001164794">
    <property type="component" value="Chromosome"/>
</dbReference>
<proteinExistence type="inferred from homology"/>
<sequence length="412" mass="46778">MPKRSKPLTAKQIENAKPKGKDYSLPDGGGLGLVVTSKGSKLWRMRPRFGGKYIVLSFGEYPHVSLAQARQKRDEAKKLIAEGKDPRLAKKEQQTAKQETVFSFERLTRKLIESKKDKVTAGYLNQFVGGMEKHIFPVIGDRDIREIEGRELLDLFMSISRKQNNKGNPMTYIAHKACQWSAEVFDFASIEIPGFYLNPCRAVIKHLPEHKHEKTKRIPFSQVGAFIRALDDFGGYPTTRAAIWMLLYTGMRQASVRRAEWTDFDLNAAIWNRKPEKRDENIHVLPLPVQAVRMLESLKPISGQNRLVFPSEYANEKPIPFSDATITKAIKGMGFDMTGHGLRGVVTTGLNELSKQKKVFIRMGIDKSVVETQIGHIVHGVAGRYDDSKYLETRRKMMQVWADYLDKLGKNG</sequence>
<dbReference type="Pfam" id="PF22022">
    <property type="entry name" value="Phage_int_M"/>
    <property type="match status" value="1"/>
</dbReference>
<evidence type="ECO:0000256" key="4">
    <source>
        <dbReference type="ARBA" id="ARBA00023172"/>
    </source>
</evidence>
<dbReference type="InterPro" id="IPR038488">
    <property type="entry name" value="Integrase_DNA-bd_sf"/>
</dbReference>
<dbReference type="EMBL" id="CP098248">
    <property type="protein sequence ID" value="WAV97508.1"/>
    <property type="molecule type" value="Genomic_DNA"/>
</dbReference>
<evidence type="ECO:0000256" key="2">
    <source>
        <dbReference type="ARBA" id="ARBA00022908"/>
    </source>
</evidence>
<evidence type="ECO:0000256" key="1">
    <source>
        <dbReference type="ARBA" id="ARBA00008857"/>
    </source>
</evidence>
<dbReference type="PROSITE" id="PS51898">
    <property type="entry name" value="TYR_RECOMBINASE"/>
    <property type="match status" value="1"/>
</dbReference>
<keyword evidence="4" id="KW-0233">DNA recombination</keyword>
<feature type="domain" description="Tyr recombinase" evidence="6">
    <location>
        <begin position="213"/>
        <end position="398"/>
    </location>
</feature>
<evidence type="ECO:0000313" key="8">
    <source>
        <dbReference type="Proteomes" id="UP001164794"/>
    </source>
</evidence>
<dbReference type="InterPro" id="IPR025166">
    <property type="entry name" value="Integrase_DNA_bind_dom"/>
</dbReference>
<dbReference type="InterPro" id="IPR053876">
    <property type="entry name" value="Phage_int_M"/>
</dbReference>
<protein>
    <submittedName>
        <fullName evidence="7">Integrase arm-type DNA-binding domain-containing protein</fullName>
    </submittedName>
</protein>
<comment type="similarity">
    <text evidence="1">Belongs to the 'phage' integrase family.</text>
</comment>
<dbReference type="InterPro" id="IPR010998">
    <property type="entry name" value="Integrase_recombinase_N"/>
</dbReference>
<dbReference type="Pfam" id="PF13356">
    <property type="entry name" value="Arm-DNA-bind_3"/>
    <property type="match status" value="1"/>
</dbReference>
<dbReference type="GO" id="GO:0003677">
    <property type="term" value="F:DNA binding"/>
    <property type="evidence" value="ECO:0007669"/>
    <property type="project" value="UniProtKB-KW"/>
</dbReference>
<dbReference type="RefSeq" id="WP_269264979.1">
    <property type="nucleotide sequence ID" value="NZ_CP098248.1"/>
</dbReference>
<keyword evidence="2" id="KW-0229">DNA integration</keyword>